<feature type="region of interest" description="Disordered" evidence="1">
    <location>
        <begin position="101"/>
        <end position="132"/>
    </location>
</feature>
<feature type="region of interest" description="Disordered" evidence="1">
    <location>
        <begin position="230"/>
        <end position="251"/>
    </location>
</feature>
<evidence type="ECO:0000313" key="3">
    <source>
        <dbReference type="Proteomes" id="UP001270362"/>
    </source>
</evidence>
<feature type="region of interest" description="Disordered" evidence="1">
    <location>
        <begin position="1"/>
        <end position="45"/>
    </location>
</feature>
<evidence type="ECO:0000256" key="1">
    <source>
        <dbReference type="SAM" id="MobiDB-lite"/>
    </source>
</evidence>
<name>A0AAE0X2H7_9PEZI</name>
<gene>
    <name evidence="2" type="ORF">B0T22DRAFT_251722</name>
</gene>
<reference evidence="2" key="2">
    <citation type="submission" date="2023-06" db="EMBL/GenBank/DDBJ databases">
        <authorList>
            <consortium name="Lawrence Berkeley National Laboratory"/>
            <person name="Haridas S."/>
            <person name="Hensen N."/>
            <person name="Bonometti L."/>
            <person name="Westerberg I."/>
            <person name="Brannstrom I.O."/>
            <person name="Guillou S."/>
            <person name="Cros-Aarteil S."/>
            <person name="Calhoun S."/>
            <person name="Kuo A."/>
            <person name="Mondo S."/>
            <person name="Pangilinan J."/>
            <person name="Riley R."/>
            <person name="Labutti K."/>
            <person name="Andreopoulos B."/>
            <person name="Lipzen A."/>
            <person name="Chen C."/>
            <person name="Yanf M."/>
            <person name="Daum C."/>
            <person name="Ng V."/>
            <person name="Clum A."/>
            <person name="Steindorff A."/>
            <person name="Ohm R."/>
            <person name="Martin F."/>
            <person name="Silar P."/>
            <person name="Natvig D."/>
            <person name="Lalanne C."/>
            <person name="Gautier V."/>
            <person name="Ament-Velasquez S.L."/>
            <person name="Kruys A."/>
            <person name="Hutchinson M.I."/>
            <person name="Powell A.J."/>
            <person name="Barry K."/>
            <person name="Miller A.N."/>
            <person name="Grigoriev I.V."/>
            <person name="Debuchy R."/>
            <person name="Gladieux P."/>
            <person name="Thoren M.H."/>
            <person name="Johannesson H."/>
        </authorList>
    </citation>
    <scope>NUCLEOTIDE SEQUENCE</scope>
    <source>
        <strain evidence="2">CBS 314.62</strain>
    </source>
</reference>
<organism evidence="2 3">
    <name type="scientific">Podospora appendiculata</name>
    <dbReference type="NCBI Taxonomy" id="314037"/>
    <lineage>
        <taxon>Eukaryota</taxon>
        <taxon>Fungi</taxon>
        <taxon>Dikarya</taxon>
        <taxon>Ascomycota</taxon>
        <taxon>Pezizomycotina</taxon>
        <taxon>Sordariomycetes</taxon>
        <taxon>Sordariomycetidae</taxon>
        <taxon>Sordariales</taxon>
        <taxon>Podosporaceae</taxon>
        <taxon>Podospora</taxon>
    </lineage>
</organism>
<keyword evidence="3" id="KW-1185">Reference proteome</keyword>
<feature type="compositionally biased region" description="Low complexity" evidence="1">
    <location>
        <begin position="117"/>
        <end position="131"/>
    </location>
</feature>
<dbReference type="AlphaFoldDB" id="A0AAE0X2H7"/>
<dbReference type="Proteomes" id="UP001270362">
    <property type="component" value="Unassembled WGS sequence"/>
</dbReference>
<evidence type="ECO:0000313" key="2">
    <source>
        <dbReference type="EMBL" id="KAK3683568.1"/>
    </source>
</evidence>
<accession>A0AAE0X2H7</accession>
<protein>
    <submittedName>
        <fullName evidence="2">Uncharacterized protein</fullName>
    </submittedName>
</protein>
<sequence length="303" mass="32771">MPVLSVSFKAPSARADRFGGTHTPLAGGATKPNRQTQTSGKSQMGCAASITLRTSYPPPSVQPYRATLAPSVTSHKPALWLRSKAPSPASRHLTSQFQTLRGHAVAATESDQERGHQPQFPSSPGSFPTSSVRSLDPHGHCLFLPRWAWIMLARDDGDDDADADADADALCTCILACALSTLLAHPASSRFLSATKSRLLCTARSCVVAEDTGLQQTTGRLLPLDAEQDISNKTNSPAGQAPPVEPNVQRDPFSTFNPTICTAPRVTTSPRWPFLALEVYVPYRTHQPPVFAARLEETRERRH</sequence>
<proteinExistence type="predicted"/>
<feature type="compositionally biased region" description="Polar residues" evidence="1">
    <location>
        <begin position="32"/>
        <end position="42"/>
    </location>
</feature>
<dbReference type="EMBL" id="JAULSO010000004">
    <property type="protein sequence ID" value="KAK3683568.1"/>
    <property type="molecule type" value="Genomic_DNA"/>
</dbReference>
<reference evidence="2" key="1">
    <citation type="journal article" date="2023" name="Mol. Phylogenet. Evol.">
        <title>Genome-scale phylogeny and comparative genomics of the fungal order Sordariales.</title>
        <authorList>
            <person name="Hensen N."/>
            <person name="Bonometti L."/>
            <person name="Westerberg I."/>
            <person name="Brannstrom I.O."/>
            <person name="Guillou S."/>
            <person name="Cros-Aarteil S."/>
            <person name="Calhoun S."/>
            <person name="Haridas S."/>
            <person name="Kuo A."/>
            <person name="Mondo S."/>
            <person name="Pangilinan J."/>
            <person name="Riley R."/>
            <person name="LaButti K."/>
            <person name="Andreopoulos B."/>
            <person name="Lipzen A."/>
            <person name="Chen C."/>
            <person name="Yan M."/>
            <person name="Daum C."/>
            <person name="Ng V."/>
            <person name="Clum A."/>
            <person name="Steindorff A."/>
            <person name="Ohm R.A."/>
            <person name="Martin F."/>
            <person name="Silar P."/>
            <person name="Natvig D.O."/>
            <person name="Lalanne C."/>
            <person name="Gautier V."/>
            <person name="Ament-Velasquez S.L."/>
            <person name="Kruys A."/>
            <person name="Hutchinson M.I."/>
            <person name="Powell A.J."/>
            <person name="Barry K."/>
            <person name="Miller A.N."/>
            <person name="Grigoriev I.V."/>
            <person name="Debuchy R."/>
            <person name="Gladieux P."/>
            <person name="Hiltunen Thoren M."/>
            <person name="Johannesson H."/>
        </authorList>
    </citation>
    <scope>NUCLEOTIDE SEQUENCE</scope>
    <source>
        <strain evidence="2">CBS 314.62</strain>
    </source>
</reference>
<comment type="caution">
    <text evidence="2">The sequence shown here is derived from an EMBL/GenBank/DDBJ whole genome shotgun (WGS) entry which is preliminary data.</text>
</comment>